<name>A0A9Q3HGS9_9BASI</name>
<evidence type="ECO:0000313" key="2">
    <source>
        <dbReference type="EMBL" id="MBW0504893.1"/>
    </source>
</evidence>
<feature type="region of interest" description="Disordered" evidence="1">
    <location>
        <begin position="1"/>
        <end position="83"/>
    </location>
</feature>
<feature type="compositionally biased region" description="Polar residues" evidence="1">
    <location>
        <begin position="7"/>
        <end position="24"/>
    </location>
</feature>
<dbReference type="Proteomes" id="UP000765509">
    <property type="component" value="Unassembled WGS sequence"/>
</dbReference>
<dbReference type="EMBL" id="AVOT02018204">
    <property type="protein sequence ID" value="MBW0504893.1"/>
    <property type="molecule type" value="Genomic_DNA"/>
</dbReference>
<proteinExistence type="predicted"/>
<accession>A0A9Q3HGS9</accession>
<evidence type="ECO:0000256" key="1">
    <source>
        <dbReference type="SAM" id="MobiDB-lite"/>
    </source>
</evidence>
<dbReference type="AlphaFoldDB" id="A0A9Q3HGS9"/>
<evidence type="ECO:0000313" key="3">
    <source>
        <dbReference type="Proteomes" id="UP000765509"/>
    </source>
</evidence>
<keyword evidence="3" id="KW-1185">Reference proteome</keyword>
<organism evidence="2 3">
    <name type="scientific">Austropuccinia psidii MF-1</name>
    <dbReference type="NCBI Taxonomy" id="1389203"/>
    <lineage>
        <taxon>Eukaryota</taxon>
        <taxon>Fungi</taxon>
        <taxon>Dikarya</taxon>
        <taxon>Basidiomycota</taxon>
        <taxon>Pucciniomycotina</taxon>
        <taxon>Pucciniomycetes</taxon>
        <taxon>Pucciniales</taxon>
        <taxon>Sphaerophragmiaceae</taxon>
        <taxon>Austropuccinia</taxon>
    </lineage>
</organism>
<reference evidence="2" key="1">
    <citation type="submission" date="2021-03" db="EMBL/GenBank/DDBJ databases">
        <title>Draft genome sequence of rust myrtle Austropuccinia psidii MF-1, a brazilian biotype.</title>
        <authorList>
            <person name="Quecine M.C."/>
            <person name="Pachon D.M.R."/>
            <person name="Bonatelli M.L."/>
            <person name="Correr F.H."/>
            <person name="Franceschini L.M."/>
            <person name="Leite T.F."/>
            <person name="Margarido G.R.A."/>
            <person name="Almeida C.A."/>
            <person name="Ferrarezi J.A."/>
            <person name="Labate C.A."/>
        </authorList>
    </citation>
    <scope>NUCLEOTIDE SEQUENCE</scope>
    <source>
        <strain evidence="2">MF-1</strain>
    </source>
</reference>
<protein>
    <submittedName>
        <fullName evidence="2">Uncharacterized protein</fullName>
    </submittedName>
</protein>
<comment type="caution">
    <text evidence="2">The sequence shown here is derived from an EMBL/GenBank/DDBJ whole genome shotgun (WGS) entry which is preliminary data.</text>
</comment>
<sequence>MTAKVLSVNSSTPPSKHTRTTSPVNCEPVLGPSKTQKTPQPAYGPSVSFEQKKMDTKSSNNEDNNSANDLDHKNPTASYNNTP</sequence>
<gene>
    <name evidence="2" type="ORF">O181_044608</name>
</gene>
<feature type="compositionally biased region" description="Low complexity" evidence="1">
    <location>
        <begin position="58"/>
        <end position="68"/>
    </location>
</feature>